<keyword evidence="4" id="KW-1185">Reference proteome</keyword>
<protein>
    <submittedName>
        <fullName evidence="3">Uncharacterized protein</fullName>
    </submittedName>
</protein>
<evidence type="ECO:0000256" key="2">
    <source>
        <dbReference type="SAM" id="SignalP"/>
    </source>
</evidence>
<dbReference type="Proteomes" id="UP000431401">
    <property type="component" value="Unassembled WGS sequence"/>
</dbReference>
<sequence length="106" mass="10731">MPTLPSLPRVAGRIAAASAVALCALSAWAAPALAECDSGCTDPAPEASATRDSPESADDSPLGGLSTADILRAFSDPTLTYGGPLRMRPHHCRPVDGGTPCRPYGG</sequence>
<feature type="region of interest" description="Disordered" evidence="1">
    <location>
        <begin position="39"/>
        <end position="65"/>
    </location>
</feature>
<feature type="chain" id="PRO_5029551556" evidence="2">
    <location>
        <begin position="30"/>
        <end position="106"/>
    </location>
</feature>
<proteinExistence type="predicted"/>
<name>A0A7K0DTM1_9NOCA</name>
<dbReference type="OrthoDB" id="9851357at2"/>
<accession>A0A7K0DTM1</accession>
<dbReference type="AlphaFoldDB" id="A0A7K0DTM1"/>
<feature type="region of interest" description="Disordered" evidence="1">
    <location>
        <begin position="81"/>
        <end position="106"/>
    </location>
</feature>
<reference evidence="3 4" key="1">
    <citation type="submission" date="2019-10" db="EMBL/GenBank/DDBJ databases">
        <title>Nocardia macrotermitis sp. nov. and Nocardia aurantia sp. nov., isolated from the gut of fungus growing-termite Macrotermes natalensis.</title>
        <authorList>
            <person name="Benndorf R."/>
            <person name="Schwitalla J."/>
            <person name="Martin K."/>
            <person name="De Beer W."/>
            <person name="Kaster A.-K."/>
            <person name="Vollmers J."/>
            <person name="Poulsen M."/>
            <person name="Beemelmanns C."/>
        </authorList>
    </citation>
    <scope>NUCLEOTIDE SEQUENCE [LARGE SCALE GENOMIC DNA]</scope>
    <source>
        <strain evidence="3 4">RB56</strain>
    </source>
</reference>
<evidence type="ECO:0000256" key="1">
    <source>
        <dbReference type="SAM" id="MobiDB-lite"/>
    </source>
</evidence>
<dbReference type="RefSeq" id="WP_153344847.1">
    <property type="nucleotide sequence ID" value="NZ_WEGI01000009.1"/>
</dbReference>
<gene>
    <name evidence="3" type="ORF">NRB56_42760</name>
</gene>
<comment type="caution">
    <text evidence="3">The sequence shown here is derived from an EMBL/GenBank/DDBJ whole genome shotgun (WGS) entry which is preliminary data.</text>
</comment>
<evidence type="ECO:0000313" key="3">
    <source>
        <dbReference type="EMBL" id="MQY28692.1"/>
    </source>
</evidence>
<evidence type="ECO:0000313" key="4">
    <source>
        <dbReference type="Proteomes" id="UP000431401"/>
    </source>
</evidence>
<keyword evidence="2" id="KW-0732">Signal</keyword>
<feature type="signal peptide" evidence="2">
    <location>
        <begin position="1"/>
        <end position="29"/>
    </location>
</feature>
<dbReference type="EMBL" id="WEGI01000009">
    <property type="protein sequence ID" value="MQY28692.1"/>
    <property type="molecule type" value="Genomic_DNA"/>
</dbReference>
<organism evidence="3 4">
    <name type="scientific">Nocardia aurantia</name>
    <dbReference type="NCBI Taxonomy" id="2585199"/>
    <lineage>
        <taxon>Bacteria</taxon>
        <taxon>Bacillati</taxon>
        <taxon>Actinomycetota</taxon>
        <taxon>Actinomycetes</taxon>
        <taxon>Mycobacteriales</taxon>
        <taxon>Nocardiaceae</taxon>
        <taxon>Nocardia</taxon>
    </lineage>
</organism>